<feature type="domain" description="Nudix hydrolase" evidence="7">
    <location>
        <begin position="188"/>
        <end position="310"/>
    </location>
</feature>
<dbReference type="GO" id="GO:0016787">
    <property type="term" value="F:hydrolase activity"/>
    <property type="evidence" value="ECO:0007669"/>
    <property type="project" value="UniProtKB-KW"/>
</dbReference>
<evidence type="ECO:0000313" key="9">
    <source>
        <dbReference type="Proteomes" id="UP001165306"/>
    </source>
</evidence>
<dbReference type="CDD" id="cd01275">
    <property type="entry name" value="FHIT"/>
    <property type="match status" value="1"/>
</dbReference>
<dbReference type="InterPro" id="IPR036265">
    <property type="entry name" value="HIT-like_sf"/>
</dbReference>
<feature type="short sequence motif" description="Histidine triad motif" evidence="5">
    <location>
        <begin position="137"/>
        <end position="141"/>
    </location>
</feature>
<evidence type="ECO:0000256" key="3">
    <source>
        <dbReference type="PIRSR" id="PIRSR639383-1"/>
    </source>
</evidence>
<feature type="binding site" evidence="4">
    <location>
        <position position="69"/>
    </location>
    <ligand>
        <name>substrate</name>
    </ligand>
</feature>
<evidence type="ECO:0000259" key="7">
    <source>
        <dbReference type="PROSITE" id="PS51462"/>
    </source>
</evidence>
<dbReference type="Pfam" id="PF00293">
    <property type="entry name" value="NUDIX"/>
    <property type="match status" value="1"/>
</dbReference>
<dbReference type="InterPro" id="IPR015797">
    <property type="entry name" value="NUDIX_hydrolase-like_dom_sf"/>
</dbReference>
<dbReference type="Gene3D" id="3.90.79.10">
    <property type="entry name" value="Nucleoside Triphosphate Pyrophosphohydrolase"/>
    <property type="match status" value="1"/>
</dbReference>
<evidence type="ECO:0000256" key="5">
    <source>
        <dbReference type="PROSITE-ProRule" id="PRU00464"/>
    </source>
</evidence>
<keyword evidence="1" id="KW-0547">Nucleotide-binding</keyword>
<keyword evidence="2" id="KW-0378">Hydrolase</keyword>
<dbReference type="InterPro" id="IPR011146">
    <property type="entry name" value="HIT-like"/>
</dbReference>
<sequence length="321" mass="35112">MLRSVLNVSWGMSGFAGTTMERLWTPWRLRYVAGDVRHEGCIFCAKPAAGDDVEHLILYRGERAYLIMNLFPYNTGHVMVVPFQHAAELSELDPATNAELFGLLPWLTEAQRRVLRCDGFNIGLNLGAVAGAGISDHLHVHVVPRWQGDANFMPILANTMVLPELIPVTYAKLRAELELSALAGGTETAIPQAGAVVLLEGHGKVALRRASDGTIVLPKGHIEPGEPVYRAALREVREEMGLRAQVIGWAGTLRFTVDSQERLVAYLVVSAEPEPDFERHLESDTLLLDPADAVVALTHEPARELLRASLSRLGLPVGASR</sequence>
<dbReference type="SUPFAM" id="SSF54197">
    <property type="entry name" value="HIT-like"/>
    <property type="match status" value="1"/>
</dbReference>
<dbReference type="InterPro" id="IPR039383">
    <property type="entry name" value="FHIT"/>
</dbReference>
<dbReference type="PANTHER" id="PTHR42997">
    <property type="entry name" value="HIT FAMILY HYDROLASE"/>
    <property type="match status" value="1"/>
</dbReference>
<evidence type="ECO:0000256" key="4">
    <source>
        <dbReference type="PIRSR" id="PIRSR639383-2"/>
    </source>
</evidence>
<reference evidence="8" key="1">
    <citation type="submission" date="2022-06" db="EMBL/GenBank/DDBJ databases">
        <title>CFH 74404 Thermomicrobiaceae sp.</title>
        <authorList>
            <person name="Ming H."/>
            <person name="Li W.-J."/>
            <person name="Zhao Z."/>
        </authorList>
    </citation>
    <scope>NUCLEOTIDE SEQUENCE</scope>
    <source>
        <strain evidence="8">CFH 74404</strain>
    </source>
</reference>
<dbReference type="PROSITE" id="PS00893">
    <property type="entry name" value="NUDIX_BOX"/>
    <property type="match status" value="1"/>
</dbReference>
<accession>A0AA41WC63</accession>
<keyword evidence="9" id="KW-1185">Reference proteome</keyword>
<dbReference type="PROSITE" id="PS51084">
    <property type="entry name" value="HIT_2"/>
    <property type="match status" value="1"/>
</dbReference>
<feature type="binding site" evidence="4">
    <location>
        <position position="141"/>
    </location>
    <ligand>
        <name>substrate</name>
    </ligand>
</feature>
<dbReference type="Gene3D" id="3.30.428.10">
    <property type="entry name" value="HIT-like"/>
    <property type="match status" value="1"/>
</dbReference>
<dbReference type="Proteomes" id="UP001165306">
    <property type="component" value="Unassembled WGS sequence"/>
</dbReference>
<dbReference type="SUPFAM" id="SSF55811">
    <property type="entry name" value="Nudix"/>
    <property type="match status" value="1"/>
</dbReference>
<dbReference type="PROSITE" id="PS51462">
    <property type="entry name" value="NUDIX"/>
    <property type="match status" value="1"/>
</dbReference>
<comment type="caution">
    <text evidence="8">The sequence shown here is derived from an EMBL/GenBank/DDBJ whole genome shotgun (WGS) entry which is preliminary data.</text>
</comment>
<protein>
    <submittedName>
        <fullName evidence="8">NUDIX domain-containing protein</fullName>
    </submittedName>
</protein>
<dbReference type="InterPro" id="IPR052908">
    <property type="entry name" value="AP-4-A_phosphorylase"/>
</dbReference>
<feature type="domain" description="HIT" evidence="6">
    <location>
        <begin position="42"/>
        <end position="152"/>
    </location>
</feature>
<organism evidence="8 9">
    <name type="scientific">Thermalbibacter longus</name>
    <dbReference type="NCBI Taxonomy" id="2951981"/>
    <lineage>
        <taxon>Bacteria</taxon>
        <taxon>Pseudomonadati</taxon>
        <taxon>Thermomicrobiota</taxon>
        <taxon>Thermomicrobia</taxon>
        <taxon>Thermomicrobiales</taxon>
        <taxon>Thermomicrobiaceae</taxon>
        <taxon>Thermalbibacter</taxon>
    </lineage>
</organism>
<name>A0AA41WC63_9BACT</name>
<proteinExistence type="predicted"/>
<dbReference type="AlphaFoldDB" id="A0AA41WC63"/>
<evidence type="ECO:0000256" key="1">
    <source>
        <dbReference type="ARBA" id="ARBA00022741"/>
    </source>
</evidence>
<dbReference type="InterPro" id="IPR020084">
    <property type="entry name" value="NUDIX_hydrolase_CS"/>
</dbReference>
<evidence type="ECO:0000256" key="2">
    <source>
        <dbReference type="ARBA" id="ARBA00022801"/>
    </source>
</evidence>
<dbReference type="Pfam" id="PF01230">
    <property type="entry name" value="HIT"/>
    <property type="match status" value="1"/>
</dbReference>
<evidence type="ECO:0000313" key="8">
    <source>
        <dbReference type="EMBL" id="MCM8750439.1"/>
    </source>
</evidence>
<evidence type="ECO:0000259" key="6">
    <source>
        <dbReference type="PROSITE" id="PS51084"/>
    </source>
</evidence>
<dbReference type="PANTHER" id="PTHR42997:SF1">
    <property type="entry name" value="AP-4-A PHOSPHORYLASE"/>
    <property type="match status" value="1"/>
</dbReference>
<feature type="active site" description="Tele-AMP-histidine intermediate" evidence="3">
    <location>
        <position position="139"/>
    </location>
</feature>
<gene>
    <name evidence="8" type="ORF">NET02_14915</name>
</gene>
<dbReference type="EMBL" id="JAMSLR010000015">
    <property type="protein sequence ID" value="MCM8750439.1"/>
    <property type="molecule type" value="Genomic_DNA"/>
</dbReference>
<dbReference type="RefSeq" id="WP_284058227.1">
    <property type="nucleotide sequence ID" value="NZ_JAMSLR010000015.1"/>
</dbReference>
<dbReference type="GO" id="GO:0000166">
    <property type="term" value="F:nucleotide binding"/>
    <property type="evidence" value="ECO:0007669"/>
    <property type="project" value="UniProtKB-KW"/>
</dbReference>
<dbReference type="InterPro" id="IPR000086">
    <property type="entry name" value="NUDIX_hydrolase_dom"/>
</dbReference>